<comment type="caution">
    <text evidence="3">The sequence shown here is derived from an EMBL/GenBank/DDBJ whole genome shotgun (WGS) entry which is preliminary data.</text>
</comment>
<feature type="region of interest" description="Disordered" evidence="1">
    <location>
        <begin position="22"/>
        <end position="52"/>
    </location>
</feature>
<dbReference type="EMBL" id="CAJNNV010019205">
    <property type="protein sequence ID" value="CAE8606414.1"/>
    <property type="molecule type" value="Genomic_DNA"/>
</dbReference>
<accession>A0A813EZX2</accession>
<feature type="transmembrane region" description="Helical" evidence="2">
    <location>
        <begin position="165"/>
        <end position="194"/>
    </location>
</feature>
<dbReference type="AlphaFoldDB" id="A0A813EZX2"/>
<proteinExistence type="predicted"/>
<keyword evidence="2" id="KW-1133">Transmembrane helix</keyword>
<evidence type="ECO:0008006" key="5">
    <source>
        <dbReference type="Google" id="ProtNLM"/>
    </source>
</evidence>
<evidence type="ECO:0000313" key="4">
    <source>
        <dbReference type="Proteomes" id="UP000654075"/>
    </source>
</evidence>
<name>A0A813EZX2_POLGL</name>
<reference evidence="3" key="1">
    <citation type="submission" date="2021-02" db="EMBL/GenBank/DDBJ databases">
        <authorList>
            <person name="Dougan E. K."/>
            <person name="Rhodes N."/>
            <person name="Thang M."/>
            <person name="Chan C."/>
        </authorList>
    </citation>
    <scope>NUCLEOTIDE SEQUENCE</scope>
</reference>
<evidence type="ECO:0000256" key="1">
    <source>
        <dbReference type="SAM" id="MobiDB-lite"/>
    </source>
</evidence>
<keyword evidence="4" id="KW-1185">Reference proteome</keyword>
<organism evidence="3 4">
    <name type="scientific">Polarella glacialis</name>
    <name type="common">Dinoflagellate</name>
    <dbReference type="NCBI Taxonomy" id="89957"/>
    <lineage>
        <taxon>Eukaryota</taxon>
        <taxon>Sar</taxon>
        <taxon>Alveolata</taxon>
        <taxon>Dinophyceae</taxon>
        <taxon>Suessiales</taxon>
        <taxon>Suessiaceae</taxon>
        <taxon>Polarella</taxon>
    </lineage>
</organism>
<gene>
    <name evidence="3" type="ORF">PGLA1383_LOCUS24397</name>
</gene>
<keyword evidence="2" id="KW-0812">Transmembrane</keyword>
<protein>
    <recommendedName>
        <fullName evidence="5">Transmembrane protein</fullName>
    </recommendedName>
</protein>
<keyword evidence="2" id="KW-0472">Membrane</keyword>
<evidence type="ECO:0000313" key="3">
    <source>
        <dbReference type="EMBL" id="CAE8606414.1"/>
    </source>
</evidence>
<sequence>MRGGAYRVSDFSGVTIWRSQSGVTSASSSPAGEIPSTVEMEQRAGVQGSAGHVSSKADADSLVVAPTPVSAVETFRALGQRSQSKTLERHRPIGAREAHRTLGELVEESRCDGRGCCSCCCSCYFSYYYYCCCSSSSSCSCCCCMLVLGSTCLRERLTLLQDKEVFGLSGLAVAVVVVVAAVVSVIVVVAIVVVA</sequence>
<dbReference type="Proteomes" id="UP000654075">
    <property type="component" value="Unassembled WGS sequence"/>
</dbReference>
<evidence type="ECO:0000256" key="2">
    <source>
        <dbReference type="SAM" id="Phobius"/>
    </source>
</evidence>